<dbReference type="EMBL" id="PPEH01000009">
    <property type="protein sequence ID" value="PNW12057.1"/>
    <property type="molecule type" value="Genomic_DNA"/>
</dbReference>
<reference evidence="13 14" key="1">
    <citation type="submission" date="2018-01" db="EMBL/GenBank/DDBJ databases">
        <title>Draft genome sequences of Chryseobacterium lactis NCTC11390, Chryseobacterium oncorhynchi 701B-08, and Chryseobacterium viscerum 687B-08.</title>
        <authorList>
            <person name="Jeong J.-J."/>
            <person name="Lee Y.J."/>
            <person name="Park B."/>
            <person name="Choi I.-G."/>
            <person name="Kim K.D."/>
        </authorList>
    </citation>
    <scope>NUCLEOTIDE SEQUENCE [LARGE SCALE GENOMIC DNA]</scope>
    <source>
        <strain evidence="13 14">NCTC11390</strain>
    </source>
</reference>
<dbReference type="InterPro" id="IPR039426">
    <property type="entry name" value="TonB-dep_rcpt-like"/>
</dbReference>
<dbReference type="Gene3D" id="2.170.130.10">
    <property type="entry name" value="TonB-dependent receptor, plug domain"/>
    <property type="match status" value="1"/>
</dbReference>
<dbReference type="PANTHER" id="PTHR30069:SF29">
    <property type="entry name" value="HEMOGLOBIN AND HEMOGLOBIN-HAPTOGLOBIN-BINDING PROTEIN 1-RELATED"/>
    <property type="match status" value="1"/>
</dbReference>
<reference evidence="12 15" key="2">
    <citation type="submission" date="2018-11" db="EMBL/GenBank/DDBJ databases">
        <title>Proposal to divide the Flavobacteriaceae and reorganize its genera based on Amino Acid Identity values calculated from whole genome sequences.</title>
        <authorList>
            <person name="Nicholson A.C."/>
            <person name="Gulvik C.A."/>
            <person name="Whitney A.M."/>
            <person name="Humrighouse B.W."/>
            <person name="Bell M."/>
            <person name="Holmes B."/>
            <person name="Steigerwalt A.G."/>
            <person name="Villarma A."/>
            <person name="Sheth M."/>
            <person name="Batra D."/>
            <person name="Pryor J."/>
            <person name="Bernardet J.-F."/>
            <person name="Hugo C."/>
            <person name="Kampfer P."/>
            <person name="Newman J."/>
            <person name="McQuiston J.R."/>
        </authorList>
    </citation>
    <scope>NUCLEOTIDE SEQUENCE [LARGE SCALE GENOMIC DNA]</scope>
    <source>
        <strain evidence="12 15">KC_1864</strain>
    </source>
</reference>
<dbReference type="Gene3D" id="2.60.40.1120">
    <property type="entry name" value="Carboxypeptidase-like, regulatory domain"/>
    <property type="match status" value="1"/>
</dbReference>
<accession>A0A3G6RJQ5</accession>
<keyword evidence="4" id="KW-0812">Transmembrane</keyword>
<dbReference type="Pfam" id="PF13620">
    <property type="entry name" value="CarboxypepD_reg"/>
    <property type="match status" value="1"/>
</dbReference>
<dbReference type="InterPro" id="IPR012910">
    <property type="entry name" value="Plug_dom"/>
</dbReference>
<proteinExistence type="predicted"/>
<keyword evidence="2" id="KW-0813">Transport</keyword>
<evidence type="ECO:0000256" key="8">
    <source>
        <dbReference type="SAM" id="MobiDB-lite"/>
    </source>
</evidence>
<dbReference type="RefSeq" id="WP_103293445.1">
    <property type="nucleotide sequence ID" value="NZ_CP033924.1"/>
</dbReference>
<feature type="domain" description="TonB-dependent receptor plug" evidence="10">
    <location>
        <begin position="159"/>
        <end position="238"/>
    </location>
</feature>
<dbReference type="KEGG" id="clac:EG342_14720"/>
<dbReference type="InterPro" id="IPR041700">
    <property type="entry name" value="OMP_b-brl_3"/>
</dbReference>
<keyword evidence="13" id="KW-0675">Receptor</keyword>
<dbReference type="InterPro" id="IPR037066">
    <property type="entry name" value="Plug_dom_sf"/>
</dbReference>
<name>A0A3G6RJQ5_CHRLC</name>
<evidence type="ECO:0000256" key="9">
    <source>
        <dbReference type="SAM" id="SignalP"/>
    </source>
</evidence>
<dbReference type="InterPro" id="IPR008969">
    <property type="entry name" value="CarboxyPept-like_regulatory"/>
</dbReference>
<dbReference type="InterPro" id="IPR036942">
    <property type="entry name" value="Beta-barrel_TonB_sf"/>
</dbReference>
<feature type="region of interest" description="Disordered" evidence="8">
    <location>
        <begin position="847"/>
        <end position="869"/>
    </location>
</feature>
<gene>
    <name evidence="13" type="ORF">C1637_20095</name>
    <name evidence="12" type="ORF">EG342_14720</name>
</gene>
<feature type="signal peptide" evidence="9">
    <location>
        <begin position="1"/>
        <end position="30"/>
    </location>
</feature>
<evidence type="ECO:0000259" key="10">
    <source>
        <dbReference type="Pfam" id="PF07715"/>
    </source>
</evidence>
<evidence type="ECO:0000256" key="2">
    <source>
        <dbReference type="ARBA" id="ARBA00022448"/>
    </source>
</evidence>
<keyword evidence="15" id="KW-1185">Reference proteome</keyword>
<dbReference type="SUPFAM" id="SSF56935">
    <property type="entry name" value="Porins"/>
    <property type="match status" value="1"/>
</dbReference>
<evidence type="ECO:0000259" key="11">
    <source>
        <dbReference type="Pfam" id="PF14905"/>
    </source>
</evidence>
<keyword evidence="3" id="KW-1134">Transmembrane beta strand</keyword>
<protein>
    <submittedName>
        <fullName evidence="13">TonB-dependent receptor</fullName>
    </submittedName>
</protein>
<evidence type="ECO:0000313" key="13">
    <source>
        <dbReference type="EMBL" id="PNW12057.1"/>
    </source>
</evidence>
<keyword evidence="5 9" id="KW-0732">Signal</keyword>
<dbReference type="GO" id="GO:0044718">
    <property type="term" value="P:siderophore transmembrane transport"/>
    <property type="evidence" value="ECO:0007669"/>
    <property type="project" value="TreeGrafter"/>
</dbReference>
<evidence type="ECO:0000313" key="14">
    <source>
        <dbReference type="Proteomes" id="UP000236262"/>
    </source>
</evidence>
<organism evidence="13 14">
    <name type="scientific">Chryseobacterium lactis</name>
    <dbReference type="NCBI Taxonomy" id="1241981"/>
    <lineage>
        <taxon>Bacteria</taxon>
        <taxon>Pseudomonadati</taxon>
        <taxon>Bacteroidota</taxon>
        <taxon>Flavobacteriia</taxon>
        <taxon>Flavobacteriales</taxon>
        <taxon>Weeksellaceae</taxon>
        <taxon>Chryseobacterium group</taxon>
        <taxon>Chryseobacterium</taxon>
    </lineage>
</organism>
<dbReference type="Proteomes" id="UP000279972">
    <property type="component" value="Chromosome"/>
</dbReference>
<sequence length="869" mass="97295">MKNKTEIVNIFTRKTLGLTLVLSAAAMAFAQEKAGISGSIVNKKNQPVPYASVTFSNKANKTLSDAVLTDEKGQYKLQLAPGDYDITVEAIDYKKSVVSKNITASGNIGALSIEPEATTTLDGKTQELQGVVITASATKPFKVELDKKTYDPSQDIVSKGGSLQDVLTNVPSVSVDTDGTVSMRGSTNVKFLINGKPSALLGIDDGANALQSIPADQIERIEVITNPSSKFEASGTSGILNIILKKNKKIGFNGSVVGTLGYFPRTALNTNLSWRKNNWTWFVNGGGGYTENRTKNNSETTYHNIAFPTIVKEKIPNDVPVHQLQNSTNKTFNKNYNASAGFVYDLSEKTSINLTGLVRTFEGDGNELLDTYDSFYRFFRDNPLDLQTVAGKWSLLNPHGLRDSKSVFNNLAFQGDVGLDHKFDDKGQNLSLSLSVQRNRSNNNADILETNDLRPDIQDITRRHSVSKTIIGKADYELPIGENSKFEAGYRLDVNDNTYDNFVSSTSDNPFIPDYNNNTDYREIFNAFYLQFRSKIGNFGYQLGLRDELSNVKINYANQNPNTPAIDKTKNYNNLFPSVFLSYDVSKNNQILVNYSRRIDRPRSFFMVPFPNYSNSQNIFEGNIDLNPSYVDSYEVGYNITRKKFTINPTLYYRHATDDTKMLVYRPDESKSVFYTKPINLGNDDRYGLDLNFTYDPFAWLKIMGSLDMFGYKTTGIAYYDAKDVNGVAKTGSMNFTGNGFSTRARLNTTFKLDKTLSVQLQGFYRGAQKTANQNTQDMYALNFGASKTIWKGDGTLSFNIQDIFNTRSREVLSFNSDYTRSNYMQWQPRQFSISLTYRFKQGEKIEQAKKKKDINSNAAGDDQQGGPM</sequence>
<feature type="domain" description="Outer membrane protein beta-barrel" evidence="11">
    <location>
        <begin position="421"/>
        <end position="838"/>
    </location>
</feature>
<evidence type="ECO:0000256" key="7">
    <source>
        <dbReference type="ARBA" id="ARBA00023237"/>
    </source>
</evidence>
<evidence type="ECO:0000313" key="12">
    <source>
        <dbReference type="EMBL" id="AZA83055.1"/>
    </source>
</evidence>
<evidence type="ECO:0000256" key="1">
    <source>
        <dbReference type="ARBA" id="ARBA00004571"/>
    </source>
</evidence>
<dbReference type="Pfam" id="PF07715">
    <property type="entry name" value="Plug"/>
    <property type="match status" value="1"/>
</dbReference>
<evidence type="ECO:0000256" key="3">
    <source>
        <dbReference type="ARBA" id="ARBA00022452"/>
    </source>
</evidence>
<dbReference type="SUPFAM" id="SSF49464">
    <property type="entry name" value="Carboxypeptidase regulatory domain-like"/>
    <property type="match status" value="1"/>
</dbReference>
<dbReference type="EMBL" id="CP033924">
    <property type="protein sequence ID" value="AZA83055.1"/>
    <property type="molecule type" value="Genomic_DNA"/>
</dbReference>
<dbReference type="Proteomes" id="UP000236262">
    <property type="component" value="Unassembled WGS sequence"/>
</dbReference>
<dbReference type="Pfam" id="PF14905">
    <property type="entry name" value="OMP_b-brl_3"/>
    <property type="match status" value="1"/>
</dbReference>
<dbReference type="PANTHER" id="PTHR30069">
    <property type="entry name" value="TONB-DEPENDENT OUTER MEMBRANE RECEPTOR"/>
    <property type="match status" value="1"/>
</dbReference>
<dbReference type="OrthoDB" id="8764943at2"/>
<dbReference type="GO" id="GO:0015344">
    <property type="term" value="F:siderophore uptake transmembrane transporter activity"/>
    <property type="evidence" value="ECO:0007669"/>
    <property type="project" value="TreeGrafter"/>
</dbReference>
<evidence type="ECO:0000256" key="6">
    <source>
        <dbReference type="ARBA" id="ARBA00023136"/>
    </source>
</evidence>
<comment type="subcellular location">
    <subcellularLocation>
        <location evidence="1">Cell outer membrane</location>
        <topology evidence="1">Multi-pass membrane protein</topology>
    </subcellularLocation>
</comment>
<dbReference type="Gene3D" id="2.40.170.20">
    <property type="entry name" value="TonB-dependent receptor, beta-barrel domain"/>
    <property type="match status" value="1"/>
</dbReference>
<keyword evidence="6" id="KW-0472">Membrane</keyword>
<dbReference type="AlphaFoldDB" id="A0A3G6RJQ5"/>
<evidence type="ECO:0000313" key="15">
    <source>
        <dbReference type="Proteomes" id="UP000279972"/>
    </source>
</evidence>
<dbReference type="GO" id="GO:0009279">
    <property type="term" value="C:cell outer membrane"/>
    <property type="evidence" value="ECO:0007669"/>
    <property type="project" value="UniProtKB-SubCell"/>
</dbReference>
<evidence type="ECO:0000256" key="4">
    <source>
        <dbReference type="ARBA" id="ARBA00022692"/>
    </source>
</evidence>
<keyword evidence="7" id="KW-0998">Cell outer membrane</keyword>
<evidence type="ECO:0000256" key="5">
    <source>
        <dbReference type="ARBA" id="ARBA00022729"/>
    </source>
</evidence>
<feature type="chain" id="PRO_5044593757" evidence="9">
    <location>
        <begin position="31"/>
        <end position="869"/>
    </location>
</feature>